<reference evidence="1 2" key="1">
    <citation type="journal article" date="2009" name="J. Bacteriol.">
        <title>Complete and draft genome sequences of six members of the Aquificales.</title>
        <authorList>
            <person name="Reysenbach A.L."/>
            <person name="Hamamura N."/>
            <person name="Podar M."/>
            <person name="Griffiths E."/>
            <person name="Ferreira S."/>
            <person name="Hochstein R."/>
            <person name="Heidelberg J."/>
            <person name="Johnson J."/>
            <person name="Mead D."/>
            <person name="Pohorille A."/>
            <person name="Sarmiento M."/>
            <person name="Schweighofer K."/>
            <person name="Seshadri R."/>
            <person name="Voytek M.A."/>
        </authorList>
    </citation>
    <scope>NUCLEOTIDE SEQUENCE [LARGE SCALE GENOMIC DNA]</scope>
    <source>
        <strain evidence="2">DSM 14350 / EX-H1</strain>
        <plasmid evidence="2">pPERMA01</plasmid>
    </source>
</reference>
<geneLocation type="plasmid" evidence="2">
    <name>pPERMA01</name>
</geneLocation>
<organism evidence="1 2">
    <name type="scientific">Persephonella marina (strain DSM 14350 / EX-H1)</name>
    <dbReference type="NCBI Taxonomy" id="123214"/>
    <lineage>
        <taxon>Bacteria</taxon>
        <taxon>Pseudomonadati</taxon>
        <taxon>Aquificota</taxon>
        <taxon>Aquificia</taxon>
        <taxon>Aquificales</taxon>
        <taxon>Hydrogenothermaceae</taxon>
        <taxon>Persephonella</taxon>
    </lineage>
</organism>
<accession>C0QUT6</accession>
<sequence length="38" mass="4267">MKTLSIRRISKMQKLEGVRKLGKLAKLVADEVAKKKGN</sequence>
<protein>
    <submittedName>
        <fullName evidence="1">Uncharacterized protein</fullName>
    </submittedName>
</protein>
<evidence type="ECO:0000313" key="1">
    <source>
        <dbReference type="EMBL" id="ACO04973.1"/>
    </source>
</evidence>
<dbReference type="AlphaFoldDB" id="C0QUT6"/>
<evidence type="ECO:0000313" key="2">
    <source>
        <dbReference type="Proteomes" id="UP000001366"/>
    </source>
</evidence>
<keyword evidence="2" id="KW-1185">Reference proteome</keyword>
<keyword evidence="1" id="KW-0614">Plasmid</keyword>
<gene>
    <name evidence="1" type="ordered locus">PERMA_A0007</name>
</gene>
<name>C0QUT6_PERMH</name>
<dbReference type="EMBL" id="CP001231">
    <property type="protein sequence ID" value="ACO04973.1"/>
    <property type="molecule type" value="Genomic_DNA"/>
</dbReference>
<dbReference type="HOGENOM" id="CLU_3331335_0_0_0"/>
<dbReference type="PaxDb" id="123214-PERMA_A0007"/>
<dbReference type="KEGG" id="pmx:PERMA_A0007"/>
<proteinExistence type="predicted"/>
<dbReference type="Proteomes" id="UP000001366">
    <property type="component" value="Plasmid unnamed"/>
</dbReference>